<proteinExistence type="predicted"/>
<evidence type="ECO:0000313" key="3">
    <source>
        <dbReference type="Proteomes" id="UP000030665"/>
    </source>
</evidence>
<evidence type="ECO:0000256" key="1">
    <source>
        <dbReference type="SAM" id="MobiDB-lite"/>
    </source>
</evidence>
<reference evidence="2" key="2">
    <citation type="submission" date="2014-03" db="EMBL/GenBank/DDBJ databases">
        <title>The whipworm genome and dual-species transcriptomics of an intimate host-pathogen interaction.</title>
        <authorList>
            <person name="Foth B.J."/>
            <person name="Tsai I.J."/>
            <person name="Reid A.J."/>
            <person name="Bancroft A.J."/>
            <person name="Nichol S."/>
            <person name="Tracey A."/>
            <person name="Holroyd N."/>
            <person name="Cotton J.A."/>
            <person name="Stanley E.J."/>
            <person name="Zarowiecki M."/>
            <person name="Liu J.Z."/>
            <person name="Huckvale T."/>
            <person name="Cooper P.J."/>
            <person name="Grencis R.K."/>
            <person name="Berriman M."/>
        </authorList>
    </citation>
    <scope>NUCLEOTIDE SEQUENCE [LARGE SCALE GENOMIC DNA]</scope>
</reference>
<dbReference type="AlphaFoldDB" id="A0A077ZHL0"/>
<accession>A0A077ZHL0</accession>
<reference evidence="2" key="1">
    <citation type="submission" date="2014-01" db="EMBL/GenBank/DDBJ databases">
        <authorList>
            <person name="Aslett M."/>
        </authorList>
    </citation>
    <scope>NUCLEOTIDE SEQUENCE</scope>
</reference>
<sequence>MSPGGDQMAIPAIRKTSPRPMKQQQEPEPCTAQACQPVSLPETKCAAAYQIHDGEGPGKTAGCSIRQGHQCHTSGHYRHKQHPDSAVILIKTQDNGGSCKHPAHQRQPMVRGAGIHPGESIATHLNGQTLYYHGYGDQQCRDYLEHGSSPGLTSLHVSAVNLPGVFHPAVSVTFTEAGVITAEAFPVYAASLKMPGEDPCSGLNIQADIIQQIFLTPDNAHFFQPGNMCGVNLHYPVIGTDNFSSVIPVMINGPGIQTAFPAGNNFE</sequence>
<name>A0A077ZHL0_TRITR</name>
<organism evidence="2 3">
    <name type="scientific">Trichuris trichiura</name>
    <name type="common">Whipworm</name>
    <name type="synonym">Trichocephalus trichiurus</name>
    <dbReference type="NCBI Taxonomy" id="36087"/>
    <lineage>
        <taxon>Eukaryota</taxon>
        <taxon>Metazoa</taxon>
        <taxon>Ecdysozoa</taxon>
        <taxon>Nematoda</taxon>
        <taxon>Enoplea</taxon>
        <taxon>Dorylaimia</taxon>
        <taxon>Trichinellida</taxon>
        <taxon>Trichuridae</taxon>
        <taxon>Trichuris</taxon>
    </lineage>
</organism>
<gene>
    <name evidence="2" type="ORF">TTRE_0000743301</name>
</gene>
<evidence type="ECO:0000313" key="2">
    <source>
        <dbReference type="EMBL" id="CDW59103.1"/>
    </source>
</evidence>
<keyword evidence="3" id="KW-1185">Reference proteome</keyword>
<dbReference type="EMBL" id="HG806494">
    <property type="protein sequence ID" value="CDW59103.1"/>
    <property type="molecule type" value="Genomic_DNA"/>
</dbReference>
<protein>
    <submittedName>
        <fullName evidence="2">Uncharacterized protein</fullName>
    </submittedName>
</protein>
<dbReference type="Proteomes" id="UP000030665">
    <property type="component" value="Unassembled WGS sequence"/>
</dbReference>
<feature type="region of interest" description="Disordered" evidence="1">
    <location>
        <begin position="1"/>
        <end position="32"/>
    </location>
</feature>